<reference evidence="1 2" key="1">
    <citation type="submission" date="2018-11" db="EMBL/GenBank/DDBJ databases">
        <authorList>
            <consortium name="Pathogen Informatics"/>
        </authorList>
    </citation>
    <scope>NUCLEOTIDE SEQUENCE [LARGE SCALE GENOMIC DNA]</scope>
</reference>
<keyword evidence="2" id="KW-1185">Reference proteome</keyword>
<proteinExistence type="predicted"/>
<protein>
    <submittedName>
        <fullName evidence="1">Uncharacterized protein</fullName>
    </submittedName>
</protein>
<organism evidence="1 2">
    <name type="scientific">Strongylus vulgaris</name>
    <name type="common">Blood worm</name>
    <dbReference type="NCBI Taxonomy" id="40348"/>
    <lineage>
        <taxon>Eukaryota</taxon>
        <taxon>Metazoa</taxon>
        <taxon>Ecdysozoa</taxon>
        <taxon>Nematoda</taxon>
        <taxon>Chromadorea</taxon>
        <taxon>Rhabditida</taxon>
        <taxon>Rhabditina</taxon>
        <taxon>Rhabditomorpha</taxon>
        <taxon>Strongyloidea</taxon>
        <taxon>Strongylidae</taxon>
        <taxon>Strongylus</taxon>
    </lineage>
</organism>
<gene>
    <name evidence="1" type="ORF">SVUK_LOCUS16026</name>
</gene>
<dbReference type="Proteomes" id="UP000270094">
    <property type="component" value="Unassembled WGS sequence"/>
</dbReference>
<dbReference type="EMBL" id="UYYB01111128">
    <property type="protein sequence ID" value="VDM81028.1"/>
    <property type="molecule type" value="Genomic_DNA"/>
</dbReference>
<sequence>MRRLPKLLWVIFNGNRGVATVNCRESMFVQNGLLLTFPAYPVFPYQNPGDSNFNVCMMPTKDQIEQIPGTPLTKEEIAKLQAEGQLPPGLDPSVGAPTLHRIKQGDQEILV</sequence>
<evidence type="ECO:0000313" key="2">
    <source>
        <dbReference type="Proteomes" id="UP000270094"/>
    </source>
</evidence>
<dbReference type="AlphaFoldDB" id="A0A3P7LP97"/>
<evidence type="ECO:0000313" key="1">
    <source>
        <dbReference type="EMBL" id="VDM81028.1"/>
    </source>
</evidence>
<dbReference type="OrthoDB" id="5865313at2759"/>
<accession>A0A3P7LP97</accession>
<name>A0A3P7LP97_STRVU</name>
<feature type="non-terminal residue" evidence="1">
    <location>
        <position position="111"/>
    </location>
</feature>